<keyword evidence="8 13" id="KW-0472">Membrane</keyword>
<evidence type="ECO:0000256" key="9">
    <source>
        <dbReference type="ARBA" id="ARBA00023310"/>
    </source>
</evidence>
<keyword evidence="2 13" id="KW-0813">Transport</keyword>
<evidence type="ECO:0000256" key="7">
    <source>
        <dbReference type="ARBA" id="ARBA00023065"/>
    </source>
</evidence>
<keyword evidence="7 13" id="KW-0406">Ion transport</keyword>
<reference evidence="15 16" key="1">
    <citation type="submission" date="2023-09" db="EMBL/GenBank/DDBJ databases">
        <authorList>
            <person name="Rey-Velasco X."/>
        </authorList>
    </citation>
    <scope>NUCLEOTIDE SEQUENCE [LARGE SCALE GENOMIC DNA]</scope>
    <source>
        <strain evidence="15 16">F390</strain>
    </source>
</reference>
<dbReference type="Proteomes" id="UP001259803">
    <property type="component" value="Unassembled WGS sequence"/>
</dbReference>
<dbReference type="InterPro" id="IPR050059">
    <property type="entry name" value="ATP_synthase_B_chain"/>
</dbReference>
<evidence type="ECO:0000313" key="15">
    <source>
        <dbReference type="EMBL" id="MDT0576656.1"/>
    </source>
</evidence>
<comment type="function">
    <text evidence="10 13">F(1)F(0) ATP synthase produces ATP from ADP in the presence of a proton or sodium gradient. F-type ATPases consist of two structural domains, F(1) containing the extramembraneous catalytic core and F(0) containing the membrane proton channel, linked together by a central stalk and a peripheral stalk. During catalysis, ATP synthesis in the catalytic domain of F(1) is coupled via a rotary mechanism of the central stalk subunits to proton translocation.</text>
</comment>
<evidence type="ECO:0000256" key="12">
    <source>
        <dbReference type="ARBA" id="ARBA00037847"/>
    </source>
</evidence>
<evidence type="ECO:0000256" key="3">
    <source>
        <dbReference type="ARBA" id="ARBA00022547"/>
    </source>
</evidence>
<dbReference type="EMBL" id="JAVRHS010000009">
    <property type="protein sequence ID" value="MDT0576656.1"/>
    <property type="molecule type" value="Genomic_DNA"/>
</dbReference>
<keyword evidence="4 13" id="KW-0812">Transmembrane</keyword>
<comment type="subunit">
    <text evidence="13">F-type ATPases have 2 components, F(1) - the catalytic core - and F(0) - the membrane proton channel. F(1) has five subunits: alpha(3), beta(3), gamma(1), delta(1), epsilon(1). F(0) has three main subunits: a(1), b(2) and c(10-14). The alpha and beta chains form an alternating ring which encloses part of the gamma chain. F(1) is attached to F(0) by a central stalk formed by the gamma and epsilon chains, while a peripheral stalk is formed by the delta and b chains.</text>
</comment>
<feature type="transmembrane region" description="Helical" evidence="13">
    <location>
        <begin position="15"/>
        <end position="34"/>
    </location>
</feature>
<accession>A0ABU2ZJ77</accession>
<evidence type="ECO:0000256" key="10">
    <source>
        <dbReference type="ARBA" id="ARBA00025198"/>
    </source>
</evidence>
<evidence type="ECO:0000256" key="1">
    <source>
        <dbReference type="ARBA" id="ARBA00005513"/>
    </source>
</evidence>
<evidence type="ECO:0000256" key="4">
    <source>
        <dbReference type="ARBA" id="ARBA00022692"/>
    </source>
</evidence>
<dbReference type="CDD" id="cd06503">
    <property type="entry name" value="ATP-synt_Fo_b"/>
    <property type="match status" value="1"/>
</dbReference>
<keyword evidence="16" id="KW-1185">Reference proteome</keyword>
<evidence type="ECO:0000256" key="6">
    <source>
        <dbReference type="ARBA" id="ARBA00022989"/>
    </source>
</evidence>
<organism evidence="15 16">
    <name type="scientific">Croceicoccus esteveae</name>
    <dbReference type="NCBI Taxonomy" id="3075597"/>
    <lineage>
        <taxon>Bacteria</taxon>
        <taxon>Pseudomonadati</taxon>
        <taxon>Pseudomonadota</taxon>
        <taxon>Alphaproteobacteria</taxon>
        <taxon>Sphingomonadales</taxon>
        <taxon>Erythrobacteraceae</taxon>
        <taxon>Croceicoccus</taxon>
    </lineage>
</organism>
<evidence type="ECO:0000256" key="11">
    <source>
        <dbReference type="ARBA" id="ARBA00025614"/>
    </source>
</evidence>
<evidence type="ECO:0000256" key="14">
    <source>
        <dbReference type="RuleBase" id="RU003848"/>
    </source>
</evidence>
<dbReference type="HAMAP" id="MF_01398">
    <property type="entry name" value="ATP_synth_b_bprime"/>
    <property type="match status" value="1"/>
</dbReference>
<dbReference type="InterPro" id="IPR002146">
    <property type="entry name" value="ATP_synth_b/b'su_bac/chlpt"/>
</dbReference>
<keyword evidence="3 13" id="KW-0138">CF(0)</keyword>
<keyword evidence="13" id="KW-1003">Cell membrane</keyword>
<keyword evidence="9 13" id="KW-0066">ATP synthesis</keyword>
<gene>
    <name evidence="13" type="primary">atpF</name>
    <name evidence="15" type="ORF">RM533_10745</name>
</gene>
<comment type="function">
    <text evidence="11">Component of the F(0) channel, it forms part of the peripheral stalk, linking F(1) to F(0). The b'-subunit is a diverged and duplicated form of b found in plants and photosynthetic bacteria.</text>
</comment>
<proteinExistence type="inferred from homology"/>
<dbReference type="Pfam" id="PF00430">
    <property type="entry name" value="ATP-synt_B"/>
    <property type="match status" value="1"/>
</dbReference>
<comment type="caution">
    <text evidence="15">The sequence shown here is derived from an EMBL/GenBank/DDBJ whole genome shotgun (WGS) entry which is preliminary data.</text>
</comment>
<evidence type="ECO:0000256" key="5">
    <source>
        <dbReference type="ARBA" id="ARBA00022781"/>
    </source>
</evidence>
<dbReference type="PANTHER" id="PTHR33445">
    <property type="entry name" value="ATP SYNTHASE SUBUNIT B', CHLOROPLASTIC"/>
    <property type="match status" value="1"/>
</dbReference>
<evidence type="ECO:0000256" key="8">
    <source>
        <dbReference type="ARBA" id="ARBA00023136"/>
    </source>
</evidence>
<dbReference type="RefSeq" id="WP_311341233.1">
    <property type="nucleotide sequence ID" value="NZ_JAVRHS010000009.1"/>
</dbReference>
<name>A0ABU2ZJ77_9SPHN</name>
<protein>
    <recommendedName>
        <fullName evidence="13">ATP synthase subunit b</fullName>
    </recommendedName>
    <alternativeName>
        <fullName evidence="13">ATP synthase F(0) sector subunit b</fullName>
    </alternativeName>
    <alternativeName>
        <fullName evidence="13">ATPase subunit I</fullName>
    </alternativeName>
    <alternativeName>
        <fullName evidence="13">F-type ATPase subunit b</fullName>
        <shortName evidence="13">F-ATPase subunit b</shortName>
    </alternativeName>
</protein>
<evidence type="ECO:0000256" key="13">
    <source>
        <dbReference type="HAMAP-Rule" id="MF_01398"/>
    </source>
</evidence>
<sequence length="165" mass="17906">MPQIEQIASTYASQIFWLLVIFGLVFFVIGKGMIPKVMSTVDMRDRQISQDLTAAQAARTKADEEEEVWRKRENDNRAQAQALIAEAKAEAALQAQGELQSAQAGIDAKLDQAEARIMASRQAAAAEIDMVAAEATQQIVARIAAIAVTPQDARQAVKEAMVHVG</sequence>
<keyword evidence="6 13" id="KW-1133">Transmembrane helix</keyword>
<evidence type="ECO:0000313" key="16">
    <source>
        <dbReference type="Proteomes" id="UP001259803"/>
    </source>
</evidence>
<comment type="similarity">
    <text evidence="1 13 14">Belongs to the ATPase B chain family.</text>
</comment>
<dbReference type="PANTHER" id="PTHR33445:SF1">
    <property type="entry name" value="ATP SYNTHASE SUBUNIT B"/>
    <property type="match status" value="1"/>
</dbReference>
<comment type="subcellular location">
    <subcellularLocation>
        <location evidence="13">Cell membrane</location>
        <topology evidence="13">Single-pass membrane protein</topology>
    </subcellularLocation>
    <subcellularLocation>
        <location evidence="12">Endomembrane system</location>
        <topology evidence="12">Single-pass membrane protein</topology>
    </subcellularLocation>
</comment>
<keyword evidence="5 13" id="KW-0375">Hydrogen ion transport</keyword>
<evidence type="ECO:0000256" key="2">
    <source>
        <dbReference type="ARBA" id="ARBA00022448"/>
    </source>
</evidence>